<dbReference type="RefSeq" id="WP_000631584.1">
    <property type="nucleotide sequence ID" value="NZ_AP025531.1"/>
</dbReference>
<keyword evidence="1" id="KW-0472">Membrane</keyword>
<gene>
    <name evidence="3" type="primary">wzy</name>
</gene>
<evidence type="ECO:0000313" key="3">
    <source>
        <dbReference type="EMBL" id="AGM37789.1"/>
    </source>
</evidence>
<feature type="transmembrane region" description="Helical" evidence="1">
    <location>
        <begin position="88"/>
        <end position="109"/>
    </location>
</feature>
<name>R4UXN9_ACIBA</name>
<keyword evidence="1" id="KW-1133">Transmembrane helix</keyword>
<protein>
    <submittedName>
        <fullName evidence="3">Wzy</fullName>
    </submittedName>
</protein>
<keyword evidence="1" id="KW-0812">Transmembrane</keyword>
<feature type="domain" description="DUF6418" evidence="2">
    <location>
        <begin position="315"/>
        <end position="422"/>
    </location>
</feature>
<dbReference type="Pfam" id="PF19982">
    <property type="entry name" value="DUF6418"/>
    <property type="match status" value="1"/>
</dbReference>
<accession>R4UXN9</accession>
<dbReference type="AlphaFoldDB" id="R4UXN9"/>
<feature type="transmembrane region" description="Helical" evidence="1">
    <location>
        <begin position="246"/>
        <end position="265"/>
    </location>
</feature>
<evidence type="ECO:0000259" key="2">
    <source>
        <dbReference type="Pfam" id="PF19982"/>
    </source>
</evidence>
<feature type="transmembrane region" description="Helical" evidence="1">
    <location>
        <begin position="388"/>
        <end position="407"/>
    </location>
</feature>
<dbReference type="EMBL" id="KF130871">
    <property type="protein sequence ID" value="AGM37789.1"/>
    <property type="molecule type" value="Genomic_DNA"/>
</dbReference>
<evidence type="ECO:0000256" key="1">
    <source>
        <dbReference type="SAM" id="Phobius"/>
    </source>
</evidence>
<feature type="transmembrane region" description="Helical" evidence="1">
    <location>
        <begin position="27"/>
        <end position="43"/>
    </location>
</feature>
<feature type="transmembrane region" description="Helical" evidence="1">
    <location>
        <begin position="129"/>
        <end position="149"/>
    </location>
</feature>
<feature type="transmembrane region" description="Helical" evidence="1">
    <location>
        <begin position="355"/>
        <end position="381"/>
    </location>
</feature>
<dbReference type="InterPro" id="IPR046303">
    <property type="entry name" value="DUF6418"/>
</dbReference>
<feature type="transmembrane region" description="Helical" evidence="1">
    <location>
        <begin position="413"/>
        <end position="431"/>
    </location>
</feature>
<dbReference type="PATRIC" id="fig|470.1400.peg.258"/>
<feature type="transmembrane region" description="Helical" evidence="1">
    <location>
        <begin position="196"/>
        <end position="212"/>
    </location>
</feature>
<reference evidence="3" key="1">
    <citation type="journal article" date="2013" name="PLoS ONE">
        <title>Variation in the Complex Carbohydrate Biosynthesis Loci of Acinetobacter baumannii Genomes.</title>
        <authorList>
            <person name="Kenyon J.J."/>
            <person name="Hall R.M."/>
        </authorList>
    </citation>
    <scope>NUCLEOTIDE SEQUENCE</scope>
    <source>
        <strain evidence="3">RBH4</strain>
    </source>
</reference>
<feature type="transmembrane region" description="Helical" evidence="1">
    <location>
        <begin position="55"/>
        <end position="76"/>
    </location>
</feature>
<proteinExistence type="predicted"/>
<sequence>MITLLSFIILLVLICFGNFFEGNLFFSYVSILIFLSWILYVFVKNRDFFISSIYMLYAVISTIIVSLVLEYGIYLIEINEVSYSIGVPYKACFQIFVFLLGSLLVFNFFKKTNLSIVSLNSGNTQIIRYFFRSIVVIFLVIIGFIALKYGTPLQYGVHRNDYWAYYAPTWGSVITYWLMQFTFVFGYFYSKDKSKIDIILFLCILSCIFIMGERFTGLLYSLVFFSLPILLNKTKINFNLSWGRKVIFASLGVIFISYALYSSFIKSQSTLNPLEQATLRTSLQAQMWWSLDKITDNIPQDEDVIIRKYLGFGASDRDSGVYYLMDQVASKEIVDNRFESKSRFTMSGFFSNTYFFGYFLGTFVNFLWGLVFGFLTYSLYLGILSNNVLFVFVIYKLFFKIQAIILNATIPDIFSFETIVFLTIILFFFRIRSLK</sequence>
<organism evidence="3">
    <name type="scientific">Acinetobacter baumannii</name>
    <dbReference type="NCBI Taxonomy" id="470"/>
    <lineage>
        <taxon>Bacteria</taxon>
        <taxon>Pseudomonadati</taxon>
        <taxon>Pseudomonadota</taxon>
        <taxon>Gammaproteobacteria</taxon>
        <taxon>Moraxellales</taxon>
        <taxon>Moraxellaceae</taxon>
        <taxon>Acinetobacter</taxon>
        <taxon>Acinetobacter calcoaceticus/baumannii complex</taxon>
    </lineage>
</organism>
<feature type="transmembrane region" description="Helical" evidence="1">
    <location>
        <begin position="169"/>
        <end position="189"/>
    </location>
</feature>